<keyword evidence="3" id="KW-1185">Reference proteome</keyword>
<dbReference type="SMART" id="SM00460">
    <property type="entry name" value="TGc"/>
    <property type="match status" value="1"/>
</dbReference>
<accession>A0A3G2R729</accession>
<dbReference type="PANTHER" id="PTHR38339">
    <property type="entry name" value="TRANSGLUTAMINASE DOMAIN PROTEIN"/>
    <property type="match status" value="1"/>
</dbReference>
<feature type="domain" description="Transglutaminase-like" evidence="1">
    <location>
        <begin position="315"/>
        <end position="376"/>
    </location>
</feature>
<dbReference type="SUPFAM" id="SSF54001">
    <property type="entry name" value="Cysteine proteinases"/>
    <property type="match status" value="1"/>
</dbReference>
<gene>
    <name evidence="2" type="ORF">D2962_11990</name>
</gene>
<dbReference type="PANTHER" id="PTHR38339:SF1">
    <property type="entry name" value="TRANSGLUTAMINASE-LIKE DOMAIN-CONTAINING PROTEIN"/>
    <property type="match status" value="1"/>
</dbReference>
<dbReference type="InterPro" id="IPR038765">
    <property type="entry name" value="Papain-like_cys_pep_sf"/>
</dbReference>
<evidence type="ECO:0000313" key="3">
    <source>
        <dbReference type="Proteomes" id="UP000280960"/>
    </source>
</evidence>
<dbReference type="AlphaFoldDB" id="A0A3G2R729"/>
<dbReference type="InterPro" id="IPR002931">
    <property type="entry name" value="Transglutaminase-like"/>
</dbReference>
<protein>
    <submittedName>
        <fullName evidence="2">Transglutaminase domain-containing protein</fullName>
    </submittedName>
</protein>
<reference evidence="2 3" key="1">
    <citation type="submission" date="2018-10" db="EMBL/GenBank/DDBJ databases">
        <authorList>
            <person name="Zhang X."/>
        </authorList>
    </citation>
    <scope>NUCLEOTIDE SEQUENCE [LARGE SCALE GENOMIC DNA]</scope>
    <source>
        <strain evidence="2 3">SK-G1</strain>
    </source>
</reference>
<dbReference type="Gene3D" id="3.10.620.30">
    <property type="match status" value="1"/>
</dbReference>
<proteinExistence type="predicted"/>
<organism evidence="2 3">
    <name type="scientific">Biomaibacter acetigenes</name>
    <dbReference type="NCBI Taxonomy" id="2316383"/>
    <lineage>
        <taxon>Bacteria</taxon>
        <taxon>Bacillati</taxon>
        <taxon>Bacillota</taxon>
        <taxon>Clostridia</taxon>
        <taxon>Thermosediminibacterales</taxon>
        <taxon>Tepidanaerobacteraceae</taxon>
        <taxon>Biomaibacter</taxon>
    </lineage>
</organism>
<dbReference type="KEGG" id="bacg:D2962_11990"/>
<dbReference type="EMBL" id="CP033169">
    <property type="protein sequence ID" value="AYO31226.1"/>
    <property type="molecule type" value="Genomic_DNA"/>
</dbReference>
<dbReference type="Proteomes" id="UP000280960">
    <property type="component" value="Chromosome"/>
</dbReference>
<name>A0A3G2R729_9FIRM</name>
<evidence type="ECO:0000313" key="2">
    <source>
        <dbReference type="EMBL" id="AYO31226.1"/>
    </source>
</evidence>
<sequence>MIKLINLDFLTVNLPEDIQNLVIFGDFETARKLIDLKLKKNIGDMLRDRLLFEKERLKRLEGEYIYPFEDAFKLASSQIKDFTREELESLKDDGYADWAFVNGKLMFHRRFLENIKKTLPEIKNRMVNSDESSDKELHILDTAVRSIIEQGQKSYHIHVKTGIKLKKEAERIGETARVYLPIPAAEKGIKNIKILATSHKPVFISPEYHPARTIYFEEKLKGDDVFTVEYSYENHVRYTALDYNEVKALQPDFYTAELAPHIVFTPYLKNLAANIVGNEKNPLKKARMIYDYITQNVKYSFVRSYSTILNIPEYAALNLKGDCGVQALLFITLCRICGVPAKWQSGLYVDPYFIGCHDWAQFYVEPYGWLYCDPSFGGGAIRTGSDMRRDFYFGNIDPFRMPANSDFQQEFTPKKTFLRSDPYDNQVGEIEYLDGNVYSRDFESKMEIIDMHEI</sequence>
<dbReference type="RefSeq" id="WP_120765678.1">
    <property type="nucleotide sequence ID" value="NZ_CP033169.1"/>
</dbReference>
<dbReference type="Pfam" id="PF01841">
    <property type="entry name" value="Transglut_core"/>
    <property type="match status" value="1"/>
</dbReference>
<evidence type="ECO:0000259" key="1">
    <source>
        <dbReference type="SMART" id="SM00460"/>
    </source>
</evidence>